<protein>
    <submittedName>
        <fullName evidence="1">Uncharacterized protein</fullName>
    </submittedName>
</protein>
<reference evidence="1" key="1">
    <citation type="submission" date="2014-08" db="EMBL/GenBank/DDBJ databases">
        <authorList>
            <person name="Sharma Rahul"/>
            <person name="Thines Marco"/>
        </authorList>
    </citation>
    <scope>NUCLEOTIDE SEQUENCE</scope>
</reference>
<dbReference type="EMBL" id="LN483249">
    <property type="protein sequence ID" value="CDZ97940.1"/>
    <property type="molecule type" value="Genomic_DNA"/>
</dbReference>
<dbReference type="PANTHER" id="PTHR38797">
    <property type="entry name" value="NUCLEAR PORE COMPLEX PROTEIN NUP85-RELATED"/>
    <property type="match status" value="1"/>
</dbReference>
<proteinExistence type="predicted"/>
<accession>A0A0F7SHS7</accession>
<dbReference type="InterPro" id="IPR053204">
    <property type="entry name" value="Oxopyrrolidines_Biosynth-assoc"/>
</dbReference>
<evidence type="ECO:0000313" key="1">
    <source>
        <dbReference type="EMBL" id="CDZ97940.1"/>
    </source>
</evidence>
<dbReference type="AlphaFoldDB" id="A0A0F7SHS7"/>
<organism evidence="1">
    <name type="scientific">Phaffia rhodozyma</name>
    <name type="common">Yeast</name>
    <name type="synonym">Xanthophyllomyces dendrorhous</name>
    <dbReference type="NCBI Taxonomy" id="264483"/>
    <lineage>
        <taxon>Eukaryota</taxon>
        <taxon>Fungi</taxon>
        <taxon>Dikarya</taxon>
        <taxon>Basidiomycota</taxon>
        <taxon>Agaricomycotina</taxon>
        <taxon>Tremellomycetes</taxon>
        <taxon>Cystofilobasidiales</taxon>
        <taxon>Mrakiaceae</taxon>
        <taxon>Phaffia</taxon>
    </lineage>
</organism>
<name>A0A0F7SHS7_PHARH</name>
<sequence>MHIINAILVDYFCPEGTDTAPHTANKISAHFNTLLSSSSSTFFSVESFLWSSHDSLWNSLLRNAIGHEPRAVELLLALTEQKITSEATIWGVKFDWADLPLFESHIRESFNGPLQNVNPSEDLQKLDAEEIYIRFASSFTAYRSLTVLLSHLSVNPCFGWTHSYFIWQLRSSPLESPLGPNETLAEWIFDLELALIWLEVAGEPMRRLGEVGQADRSLRQGVLWEGGQGGWSEARWKFWATRAGEIERESAHEAIRRLGRQVKEIFSRLNVVS</sequence>
<dbReference type="Pfam" id="PF12311">
    <property type="entry name" value="DUF3632"/>
    <property type="match status" value="1"/>
</dbReference>
<dbReference type="PANTHER" id="PTHR38797:SF4">
    <property type="entry name" value="NUCLEAR PORE COMPLEX PROTEIN NUP85"/>
    <property type="match status" value="1"/>
</dbReference>
<dbReference type="InterPro" id="IPR022085">
    <property type="entry name" value="OpdG"/>
</dbReference>